<name>A0ACC2UVW3_9TREE</name>
<sequence>MHRQIFDWIQRKFPHKDHKFVNGAIPASGSNYFATCFAEHIPEDADLILIELGRQFCSDDCHIYTDLPEYVLGINDVRDITVQKEYEELLRGLLALPNKPAVVSLEIVGLVFDHLSTGADQHMGVSQYYDIPIVSLRSLILPLIFRDHEVSKQFFSTSREEQPDGTIKEHVDLRHVSCLNIT</sequence>
<proteinExistence type="predicted"/>
<accession>A0ACC2UVW3</accession>
<dbReference type="Proteomes" id="UP001241377">
    <property type="component" value="Unassembled WGS sequence"/>
</dbReference>
<keyword evidence="2" id="KW-1185">Reference proteome</keyword>
<protein>
    <submittedName>
        <fullName evidence="1">Uncharacterized protein</fullName>
    </submittedName>
</protein>
<comment type="caution">
    <text evidence="1">The sequence shown here is derived from an EMBL/GenBank/DDBJ whole genome shotgun (WGS) entry which is preliminary data.</text>
</comment>
<evidence type="ECO:0000313" key="1">
    <source>
        <dbReference type="EMBL" id="KAJ9091210.1"/>
    </source>
</evidence>
<dbReference type="EMBL" id="JASBWR010000153">
    <property type="protein sequence ID" value="KAJ9091210.1"/>
    <property type="molecule type" value="Genomic_DNA"/>
</dbReference>
<evidence type="ECO:0000313" key="2">
    <source>
        <dbReference type="Proteomes" id="UP001241377"/>
    </source>
</evidence>
<organism evidence="1 2">
    <name type="scientific">Naganishia cerealis</name>
    <dbReference type="NCBI Taxonomy" id="610337"/>
    <lineage>
        <taxon>Eukaryota</taxon>
        <taxon>Fungi</taxon>
        <taxon>Dikarya</taxon>
        <taxon>Basidiomycota</taxon>
        <taxon>Agaricomycotina</taxon>
        <taxon>Tremellomycetes</taxon>
        <taxon>Filobasidiales</taxon>
        <taxon>Filobasidiaceae</taxon>
        <taxon>Naganishia</taxon>
    </lineage>
</organism>
<gene>
    <name evidence="1" type="ORF">QFC19_009206</name>
</gene>
<reference evidence="1" key="1">
    <citation type="submission" date="2023-04" db="EMBL/GenBank/DDBJ databases">
        <title>Draft Genome sequencing of Naganishia species isolated from polar environments using Oxford Nanopore Technology.</title>
        <authorList>
            <person name="Leo P."/>
            <person name="Venkateswaran K."/>
        </authorList>
    </citation>
    <scope>NUCLEOTIDE SEQUENCE</scope>
    <source>
        <strain evidence="1">MNA-CCFEE 5261</strain>
    </source>
</reference>